<name>A0A0F7SQ07_PHARH</name>
<comment type="cofactor">
    <cofactor evidence="8">
        <name>Mn(2+)</name>
        <dbReference type="ChEBI" id="CHEBI:29035"/>
    </cofactor>
    <cofactor evidence="8">
        <name>Mg(2+)</name>
        <dbReference type="ChEBI" id="CHEBI:18420"/>
    </cofactor>
    <text evidence="8">Manganese or magnesium. Binds 1 divalent metal ion per monomer in the absence of substrate. May bind a second metal ion after substrate binding.</text>
</comment>
<proteinExistence type="inferred from homology"/>
<evidence type="ECO:0000256" key="3">
    <source>
        <dbReference type="ARBA" id="ARBA00007058"/>
    </source>
</evidence>
<dbReference type="InterPro" id="IPR001352">
    <property type="entry name" value="RNase_HII/HIII"/>
</dbReference>
<dbReference type="PROSITE" id="PS51975">
    <property type="entry name" value="RNASE_H_2"/>
    <property type="match status" value="1"/>
</dbReference>
<sequence>MTDPIQPQPVRPLHFSYTYHSPISTWTRQKYDLPDQRDTLSVLTSSSETDTEKDTELTKAESETQTKGTKRERERWVMGIDEAGRGPVLGPMVYACAYAPLSFVSTLDTLGFDDSKVLSHSTRDYLFDLFQNPNDPPSVDKGGEDSEGGYHELHYATRVLSPGDISKDMLRGIAPVNLNKQAEEATIGLIGDVLRKGIDLAECYVDALGACGPYQAKLSALFPTISFTVCPKADSLFKIVSAASIAAKITRDRWITHWIHPEENLPYRIKSNPAPLTATSTSSSGLDGTVGRKRKAAVRKGGKKKKGSAIEDDDDEEEEEDGKEEENVVVEVTVESENEVGKGEEIAMGSGYPSDPTTKSFLRQTLHPIFGYPSLVRFSWSTVKVILDKEAKHVRWTDESTNGNESKHFFRASAQDIADRERSRVWMETGLKSVGEI</sequence>
<comment type="similarity">
    <text evidence="3">Belongs to the RNase HII family. Eukaryotic subfamily.</text>
</comment>
<accession>A0A0F7SQ07</accession>
<dbReference type="EC" id="3.1.26.4" evidence="9"/>
<evidence type="ECO:0000256" key="6">
    <source>
        <dbReference type="ARBA" id="ARBA00022759"/>
    </source>
</evidence>
<dbReference type="GO" id="GO:0046872">
    <property type="term" value="F:metal ion binding"/>
    <property type="evidence" value="ECO:0007669"/>
    <property type="project" value="UniProtKB-KW"/>
</dbReference>
<keyword evidence="6 8" id="KW-0255">Endonuclease</keyword>
<dbReference type="Gene3D" id="3.30.420.10">
    <property type="entry name" value="Ribonuclease H-like superfamily/Ribonuclease H"/>
    <property type="match status" value="1"/>
</dbReference>
<evidence type="ECO:0000256" key="2">
    <source>
        <dbReference type="ARBA" id="ARBA00001946"/>
    </source>
</evidence>
<feature type="region of interest" description="Disordered" evidence="10">
    <location>
        <begin position="37"/>
        <end position="72"/>
    </location>
</feature>
<dbReference type="CDD" id="cd07181">
    <property type="entry name" value="RNase_HII_eukaryota_like"/>
    <property type="match status" value="1"/>
</dbReference>
<dbReference type="Gene3D" id="1.10.10.460">
    <property type="entry name" value="Ribonuclease hii. Domain 2"/>
    <property type="match status" value="1"/>
</dbReference>
<dbReference type="InterPro" id="IPR024567">
    <property type="entry name" value="RNase_HII/HIII_dom"/>
</dbReference>
<evidence type="ECO:0000256" key="8">
    <source>
        <dbReference type="PROSITE-ProRule" id="PRU01319"/>
    </source>
</evidence>
<evidence type="ECO:0000256" key="7">
    <source>
        <dbReference type="ARBA" id="ARBA00022801"/>
    </source>
</evidence>
<feature type="binding site" evidence="8">
    <location>
        <position position="206"/>
    </location>
    <ligand>
        <name>a divalent metal cation</name>
        <dbReference type="ChEBI" id="CHEBI:60240"/>
    </ligand>
</feature>
<evidence type="ECO:0000256" key="10">
    <source>
        <dbReference type="SAM" id="MobiDB-lite"/>
    </source>
</evidence>
<dbReference type="EMBL" id="LN483124">
    <property type="protein sequence ID" value="CED82198.1"/>
    <property type="molecule type" value="Genomic_DNA"/>
</dbReference>
<feature type="compositionally biased region" description="Basic residues" evidence="10">
    <location>
        <begin position="291"/>
        <end position="307"/>
    </location>
</feature>
<dbReference type="GO" id="GO:0043137">
    <property type="term" value="P:DNA replication, removal of RNA primer"/>
    <property type="evidence" value="ECO:0007669"/>
    <property type="project" value="TreeGrafter"/>
</dbReference>
<feature type="binding site" evidence="8">
    <location>
        <position position="82"/>
    </location>
    <ligand>
        <name>a divalent metal cation</name>
        <dbReference type="ChEBI" id="CHEBI:60240"/>
    </ligand>
</feature>
<dbReference type="InterPro" id="IPR036397">
    <property type="entry name" value="RNaseH_sf"/>
</dbReference>
<feature type="compositionally biased region" description="Acidic residues" evidence="10">
    <location>
        <begin position="310"/>
        <end position="327"/>
    </location>
</feature>
<evidence type="ECO:0000313" key="12">
    <source>
        <dbReference type="EMBL" id="CED82198.1"/>
    </source>
</evidence>
<dbReference type="GO" id="GO:0004523">
    <property type="term" value="F:RNA-DNA hybrid ribonuclease activity"/>
    <property type="evidence" value="ECO:0007669"/>
    <property type="project" value="UniProtKB-UniRule"/>
</dbReference>
<dbReference type="SUPFAM" id="SSF53098">
    <property type="entry name" value="Ribonuclease H-like"/>
    <property type="match status" value="2"/>
</dbReference>
<keyword evidence="4 8" id="KW-0540">Nuclease</keyword>
<organism evidence="12">
    <name type="scientific">Phaffia rhodozyma</name>
    <name type="common">Yeast</name>
    <name type="synonym">Xanthophyllomyces dendrorhous</name>
    <dbReference type="NCBI Taxonomy" id="264483"/>
    <lineage>
        <taxon>Eukaryota</taxon>
        <taxon>Fungi</taxon>
        <taxon>Dikarya</taxon>
        <taxon>Basidiomycota</taxon>
        <taxon>Agaricomycotina</taxon>
        <taxon>Tremellomycetes</taxon>
        <taxon>Cystofilobasidiales</taxon>
        <taxon>Mrakiaceae</taxon>
        <taxon>Phaffia</taxon>
    </lineage>
</organism>
<protein>
    <recommendedName>
        <fullName evidence="9">Ribonuclease</fullName>
        <ecNumber evidence="9">3.1.26.4</ecNumber>
    </recommendedName>
</protein>
<dbReference type="FunFam" id="1.10.10.460:FF:000001">
    <property type="entry name" value="Ribonuclease"/>
    <property type="match status" value="1"/>
</dbReference>
<evidence type="ECO:0000259" key="11">
    <source>
        <dbReference type="PROSITE" id="PS51975"/>
    </source>
</evidence>
<comment type="function">
    <text evidence="9">Endonuclease that specifically degrades the RNA of RNA-DNA hybrids.</text>
</comment>
<feature type="binding site" evidence="8">
    <location>
        <position position="81"/>
    </location>
    <ligand>
        <name>a divalent metal cation</name>
        <dbReference type="ChEBI" id="CHEBI:60240"/>
    </ligand>
</feature>
<dbReference type="GO" id="GO:0032299">
    <property type="term" value="C:ribonuclease H2 complex"/>
    <property type="evidence" value="ECO:0007669"/>
    <property type="project" value="TreeGrafter"/>
</dbReference>
<comment type="cofactor">
    <cofactor evidence="2">
        <name>Mg(2+)</name>
        <dbReference type="ChEBI" id="CHEBI:18420"/>
    </cofactor>
</comment>
<evidence type="ECO:0000256" key="4">
    <source>
        <dbReference type="ARBA" id="ARBA00022722"/>
    </source>
</evidence>
<evidence type="ECO:0000256" key="1">
    <source>
        <dbReference type="ARBA" id="ARBA00000077"/>
    </source>
</evidence>
<evidence type="ECO:0000256" key="5">
    <source>
        <dbReference type="ARBA" id="ARBA00022723"/>
    </source>
</evidence>
<dbReference type="InterPro" id="IPR023160">
    <property type="entry name" value="RNase_HII_hlx-loop-hlx_cap_dom"/>
</dbReference>
<dbReference type="InterPro" id="IPR012337">
    <property type="entry name" value="RNaseH-like_sf"/>
</dbReference>
<keyword evidence="7 8" id="KW-0378">Hydrolase</keyword>
<dbReference type="Pfam" id="PF01351">
    <property type="entry name" value="RNase_HII"/>
    <property type="match status" value="1"/>
</dbReference>
<dbReference type="PANTHER" id="PTHR10954">
    <property type="entry name" value="RIBONUCLEASE H2 SUBUNIT A"/>
    <property type="match status" value="1"/>
</dbReference>
<reference evidence="12" key="1">
    <citation type="submission" date="2014-08" db="EMBL/GenBank/DDBJ databases">
        <authorList>
            <person name="Sharma Rahul"/>
            <person name="Thines Marco"/>
        </authorList>
    </citation>
    <scope>NUCLEOTIDE SEQUENCE</scope>
</reference>
<dbReference type="GO" id="GO:0003723">
    <property type="term" value="F:RNA binding"/>
    <property type="evidence" value="ECO:0007669"/>
    <property type="project" value="UniProtKB-UniRule"/>
</dbReference>
<feature type="compositionally biased region" description="Basic and acidic residues" evidence="10">
    <location>
        <begin position="50"/>
        <end position="72"/>
    </location>
</feature>
<feature type="compositionally biased region" description="Low complexity" evidence="10">
    <location>
        <begin position="273"/>
        <end position="289"/>
    </location>
</feature>
<feature type="region of interest" description="Disordered" evidence="10">
    <location>
        <begin position="269"/>
        <end position="327"/>
    </location>
</feature>
<comment type="catalytic activity">
    <reaction evidence="1 8 9">
        <text>Endonucleolytic cleavage to 5'-phosphomonoester.</text>
        <dbReference type="EC" id="3.1.26.4"/>
    </reaction>
</comment>
<dbReference type="GO" id="GO:0006298">
    <property type="term" value="P:mismatch repair"/>
    <property type="evidence" value="ECO:0007669"/>
    <property type="project" value="TreeGrafter"/>
</dbReference>
<dbReference type="AlphaFoldDB" id="A0A0F7SQ07"/>
<dbReference type="PANTHER" id="PTHR10954:SF7">
    <property type="entry name" value="RIBONUCLEASE H2 SUBUNIT A"/>
    <property type="match status" value="1"/>
</dbReference>
<keyword evidence="5 8" id="KW-0479">Metal-binding</keyword>
<dbReference type="FunFam" id="3.30.420.10:FF:000016">
    <property type="entry name" value="Ribonuclease"/>
    <property type="match status" value="1"/>
</dbReference>
<evidence type="ECO:0000256" key="9">
    <source>
        <dbReference type="RuleBase" id="RU003515"/>
    </source>
</evidence>
<feature type="domain" description="RNase H type-2" evidence="11">
    <location>
        <begin position="75"/>
        <end position="307"/>
    </location>
</feature>